<dbReference type="Proteomes" id="UP000017668">
    <property type="component" value="Unassembled WGS sequence"/>
</dbReference>
<gene>
    <name evidence="7" type="ORF">C241_01594</name>
</gene>
<evidence type="ECO:0000256" key="4">
    <source>
        <dbReference type="ARBA" id="ARBA00031367"/>
    </source>
</evidence>
<dbReference type="Pfam" id="PF01370">
    <property type="entry name" value="Epimerase"/>
    <property type="match status" value="1"/>
</dbReference>
<comment type="pathway">
    <text evidence="1">Carbohydrate metabolism; galactose metabolism.</text>
</comment>
<evidence type="ECO:0000256" key="1">
    <source>
        <dbReference type="ARBA" id="ARBA00004947"/>
    </source>
</evidence>
<comment type="caution">
    <text evidence="7">The sequence shown here is derived from an EMBL/GenBank/DDBJ whole genome shotgun (WGS) entry which is preliminary data.</text>
</comment>
<dbReference type="EMBL" id="AMQQ01000003">
    <property type="protein sequence ID" value="EKJ97378.1"/>
    <property type="molecule type" value="Genomic_DNA"/>
</dbReference>
<dbReference type="PANTHER" id="PTHR43725:SF53">
    <property type="entry name" value="UDP-ARABINOSE 4-EPIMERASE 1"/>
    <property type="match status" value="1"/>
</dbReference>
<comment type="similarity">
    <text evidence="2">Belongs to the NAD(P)-dependent epimerase/dehydratase family.</text>
</comment>
<evidence type="ECO:0000256" key="5">
    <source>
        <dbReference type="ARBA" id="ARBA00033067"/>
    </source>
</evidence>
<dbReference type="InterPro" id="IPR001509">
    <property type="entry name" value="Epimerase_deHydtase"/>
</dbReference>
<proteinExistence type="inferred from homology"/>
<dbReference type="InterPro" id="IPR036291">
    <property type="entry name" value="NAD(P)-bd_dom_sf"/>
</dbReference>
<dbReference type="Gene3D" id="3.40.50.720">
    <property type="entry name" value="NAD(P)-binding Rossmann-like Domain"/>
    <property type="match status" value="1"/>
</dbReference>
<dbReference type="SUPFAM" id="SSF51735">
    <property type="entry name" value="NAD(P)-binding Rossmann-fold domains"/>
    <property type="match status" value="1"/>
</dbReference>
<evidence type="ECO:0000259" key="6">
    <source>
        <dbReference type="Pfam" id="PF01370"/>
    </source>
</evidence>
<sequence>MKILALGGGGFIGHHLVEDLMAAGHDVTVMGRSRLSARPLPADVKYVSGELADSKLMRKLLQDVDTVAHLVSGTVPSTGDKDPGRDVELNLLGTLSLLEDMAACNVTRILYLSSGGTVYGKPQEIPIPEGHTLDPICSYGVVKVAIESYLKLYEMKAGLRPVVIRASNPYGPIRGIWVFKALSAHIWPSRLSITQSKYGEMVQPFATIFTSKISAVCASLRWSVTRSASTMAAVVREPPFCILRKWCKRLPVILYRLSTNLIEASMFPCLFSI</sequence>
<keyword evidence="8" id="KW-1185">Reference proteome</keyword>
<evidence type="ECO:0000256" key="3">
    <source>
        <dbReference type="ARBA" id="ARBA00018569"/>
    </source>
</evidence>
<evidence type="ECO:0000313" key="7">
    <source>
        <dbReference type="EMBL" id="EKJ97378.1"/>
    </source>
</evidence>
<dbReference type="PANTHER" id="PTHR43725">
    <property type="entry name" value="UDP-GLUCOSE 4-EPIMERASE"/>
    <property type="match status" value="1"/>
</dbReference>
<accession>A0ABP2RZ26</accession>
<feature type="domain" description="NAD-dependent epimerase/dehydratase" evidence="6">
    <location>
        <begin position="3"/>
        <end position="173"/>
    </location>
</feature>
<organism evidence="7 8">
    <name type="scientific">Bradyrhizobium lupini HPC(L)</name>
    <dbReference type="NCBI Taxonomy" id="1229491"/>
    <lineage>
        <taxon>Bacteria</taxon>
        <taxon>Pseudomonadati</taxon>
        <taxon>Pseudomonadota</taxon>
        <taxon>Alphaproteobacteria</taxon>
        <taxon>Hyphomicrobiales</taxon>
        <taxon>Nitrobacteraceae</taxon>
        <taxon>Bradyrhizobium</taxon>
    </lineage>
</organism>
<evidence type="ECO:0000256" key="2">
    <source>
        <dbReference type="ARBA" id="ARBA00007637"/>
    </source>
</evidence>
<reference evidence="7 8" key="1">
    <citation type="journal article" date="2013" name="Genome Announc.">
        <title>Genome Sequence of Rhizobium lupini HPC(L) Isolated from Saline Desert Soil, Kutch (Gujarat).</title>
        <authorList>
            <person name="Agarwal L."/>
            <person name="Purohit H.J."/>
        </authorList>
    </citation>
    <scope>NUCLEOTIDE SEQUENCE [LARGE SCALE GENOMIC DNA]</scope>
    <source>
        <strain evidence="8">HPC(L)</strain>
    </source>
</reference>
<protein>
    <recommendedName>
        <fullName evidence="3">UDP-glucose 4-epimerase</fullName>
    </recommendedName>
    <alternativeName>
        <fullName evidence="5">Galactowaldenase</fullName>
    </alternativeName>
    <alternativeName>
        <fullName evidence="4">UDP-galactose 4-epimerase</fullName>
    </alternativeName>
</protein>
<evidence type="ECO:0000313" key="8">
    <source>
        <dbReference type="Proteomes" id="UP000017668"/>
    </source>
</evidence>
<name>A0ABP2RZ26_RHILU</name>